<keyword evidence="2" id="KW-0813">Transport</keyword>
<dbReference type="GO" id="GO:0015079">
    <property type="term" value="F:potassium ion transmembrane transporter activity"/>
    <property type="evidence" value="ECO:0007669"/>
    <property type="project" value="InterPro"/>
</dbReference>
<dbReference type="Gene3D" id="3.30.70.1450">
    <property type="entry name" value="Regulator of K+ conductance, C-terminal domain"/>
    <property type="match status" value="1"/>
</dbReference>
<dbReference type="InterPro" id="IPR050721">
    <property type="entry name" value="Trk_Ktr_HKT_K-transport"/>
</dbReference>
<evidence type="ECO:0000259" key="6">
    <source>
        <dbReference type="PROSITE" id="PS51202"/>
    </source>
</evidence>
<dbReference type="SUPFAM" id="SSF51735">
    <property type="entry name" value="NAD(P)-binding Rossmann-fold domains"/>
    <property type="match status" value="1"/>
</dbReference>
<accession>A0A6J4H420</accession>
<evidence type="ECO:0000256" key="4">
    <source>
        <dbReference type="ARBA" id="ARBA00023027"/>
    </source>
</evidence>
<sequence length="214" mass="23254">MRAIVVGCGRVGSLLVQLLEQDEHQVVVVDKDAGAFRRLDAGFRGRTVTGVGFDRDTLREAGIERADAFAAVTSGDNSNFVAASVARDTFRVPTVVARIYDPQREQIYRRLGIRTISSTAWGAQKLKRLLEHTDLHGRAELGNGEVELIEARISSLVAGRSVRDLSLPNEALVFAVVRAGQALIPTPGTILEEGDTVHLSVDRTAINTLESLLR</sequence>
<dbReference type="InterPro" id="IPR006036">
    <property type="entry name" value="K_uptake_TrkA"/>
</dbReference>
<keyword evidence="2" id="KW-0406">Ion transport</keyword>
<feature type="domain" description="RCK C-terminal" evidence="6">
    <location>
        <begin position="136"/>
        <end position="214"/>
    </location>
</feature>
<dbReference type="PROSITE" id="PS51201">
    <property type="entry name" value="RCK_N"/>
    <property type="match status" value="1"/>
</dbReference>
<reference evidence="7" key="1">
    <citation type="submission" date="2020-02" db="EMBL/GenBank/DDBJ databases">
        <authorList>
            <person name="Meier V. D."/>
        </authorList>
    </citation>
    <scope>NUCLEOTIDE SEQUENCE</scope>
    <source>
        <strain evidence="7">AVDCRST_MAG26</strain>
    </source>
</reference>
<keyword evidence="4" id="KW-0520">NAD</keyword>
<dbReference type="SUPFAM" id="SSF116726">
    <property type="entry name" value="TrkA C-terminal domain-like"/>
    <property type="match status" value="1"/>
</dbReference>
<feature type="domain" description="RCK N-terminal" evidence="5">
    <location>
        <begin position="1"/>
        <end position="118"/>
    </location>
</feature>
<dbReference type="Pfam" id="PF02080">
    <property type="entry name" value="TrkA_C"/>
    <property type="match status" value="1"/>
</dbReference>
<dbReference type="EMBL" id="CADCTK010000052">
    <property type="protein sequence ID" value="CAA9213439.1"/>
    <property type="molecule type" value="Genomic_DNA"/>
</dbReference>
<dbReference type="GO" id="GO:0005886">
    <property type="term" value="C:plasma membrane"/>
    <property type="evidence" value="ECO:0007669"/>
    <property type="project" value="InterPro"/>
</dbReference>
<name>A0A6J4H420_9CHLR</name>
<dbReference type="Pfam" id="PF02254">
    <property type="entry name" value="TrkA_N"/>
    <property type="match status" value="1"/>
</dbReference>
<evidence type="ECO:0000256" key="1">
    <source>
        <dbReference type="ARBA" id="ARBA00017378"/>
    </source>
</evidence>
<dbReference type="PROSITE" id="PS51202">
    <property type="entry name" value="RCK_C"/>
    <property type="match status" value="1"/>
</dbReference>
<evidence type="ECO:0000259" key="5">
    <source>
        <dbReference type="PROSITE" id="PS51201"/>
    </source>
</evidence>
<keyword evidence="2" id="KW-0633">Potassium transport</keyword>
<evidence type="ECO:0000313" key="7">
    <source>
        <dbReference type="EMBL" id="CAA9213439.1"/>
    </source>
</evidence>
<dbReference type="PRINTS" id="PR00335">
    <property type="entry name" value="KUPTAKETRKA"/>
</dbReference>
<keyword evidence="3" id="KW-0630">Potassium</keyword>
<dbReference type="InterPro" id="IPR006037">
    <property type="entry name" value="RCK_C"/>
</dbReference>
<dbReference type="InterPro" id="IPR003148">
    <property type="entry name" value="RCK_N"/>
</dbReference>
<gene>
    <name evidence="7" type="ORF">AVDCRST_MAG26-209</name>
</gene>
<evidence type="ECO:0000256" key="3">
    <source>
        <dbReference type="ARBA" id="ARBA00022958"/>
    </source>
</evidence>
<dbReference type="AlphaFoldDB" id="A0A6J4H420"/>
<organism evidence="7">
    <name type="scientific">uncultured Chloroflexia bacterium</name>
    <dbReference type="NCBI Taxonomy" id="1672391"/>
    <lineage>
        <taxon>Bacteria</taxon>
        <taxon>Bacillati</taxon>
        <taxon>Chloroflexota</taxon>
        <taxon>Chloroflexia</taxon>
        <taxon>environmental samples</taxon>
    </lineage>
</organism>
<dbReference type="Gene3D" id="3.40.50.720">
    <property type="entry name" value="NAD(P)-binding Rossmann-like Domain"/>
    <property type="match status" value="1"/>
</dbReference>
<dbReference type="PANTHER" id="PTHR43833">
    <property type="entry name" value="POTASSIUM CHANNEL PROTEIN 2-RELATED-RELATED"/>
    <property type="match status" value="1"/>
</dbReference>
<evidence type="ECO:0000256" key="2">
    <source>
        <dbReference type="ARBA" id="ARBA00022538"/>
    </source>
</evidence>
<dbReference type="InterPro" id="IPR036721">
    <property type="entry name" value="RCK_C_sf"/>
</dbReference>
<proteinExistence type="predicted"/>
<dbReference type="PANTHER" id="PTHR43833:SF8">
    <property type="entry name" value="TRK SYSTEM POTASSIUM UPTAKE PROTEIN TRKA"/>
    <property type="match status" value="1"/>
</dbReference>
<dbReference type="InterPro" id="IPR036291">
    <property type="entry name" value="NAD(P)-bd_dom_sf"/>
</dbReference>
<protein>
    <recommendedName>
        <fullName evidence="1">Trk system potassium uptake protein TrkA</fullName>
    </recommendedName>
</protein>